<feature type="transmembrane region" description="Helical" evidence="8">
    <location>
        <begin position="186"/>
        <end position="202"/>
    </location>
</feature>
<feature type="domain" description="HMA" evidence="9">
    <location>
        <begin position="34"/>
        <end position="105"/>
    </location>
</feature>
<reference evidence="10 11" key="1">
    <citation type="submission" date="2024-09" db="EMBL/GenBank/DDBJ databases">
        <authorList>
            <person name="Sun Q."/>
            <person name="Mori K."/>
        </authorList>
    </citation>
    <scope>NUCLEOTIDE SEQUENCE [LARGE SCALE GENOMIC DNA]</scope>
    <source>
        <strain evidence="10 11">TBRC 4938</strain>
    </source>
</reference>
<comment type="caution">
    <text evidence="10">The sequence shown here is derived from an EMBL/GenBank/DDBJ whole genome shotgun (WGS) entry which is preliminary data.</text>
</comment>
<dbReference type="CDD" id="cd00371">
    <property type="entry name" value="HMA"/>
    <property type="match status" value="1"/>
</dbReference>
<dbReference type="Pfam" id="PF00122">
    <property type="entry name" value="E1-E2_ATPase"/>
    <property type="match status" value="1"/>
</dbReference>
<evidence type="ECO:0000256" key="3">
    <source>
        <dbReference type="ARBA" id="ARBA00022692"/>
    </source>
</evidence>
<dbReference type="CDD" id="cd02092">
    <property type="entry name" value="P-type_ATPase_FixI-like"/>
    <property type="match status" value="1"/>
</dbReference>
<organism evidence="10 11">
    <name type="scientific">Rhizobium puerariae</name>
    <dbReference type="NCBI Taxonomy" id="1585791"/>
    <lineage>
        <taxon>Bacteria</taxon>
        <taxon>Pseudomonadati</taxon>
        <taxon>Pseudomonadota</taxon>
        <taxon>Alphaproteobacteria</taxon>
        <taxon>Hyphomicrobiales</taxon>
        <taxon>Rhizobiaceae</taxon>
        <taxon>Rhizobium/Agrobacterium group</taxon>
        <taxon>Rhizobium</taxon>
    </lineage>
</organism>
<dbReference type="SUPFAM" id="SSF81665">
    <property type="entry name" value="Calcium ATPase, transmembrane domain M"/>
    <property type="match status" value="1"/>
</dbReference>
<dbReference type="Pfam" id="PF00702">
    <property type="entry name" value="Hydrolase"/>
    <property type="match status" value="1"/>
</dbReference>
<evidence type="ECO:0000256" key="8">
    <source>
        <dbReference type="RuleBase" id="RU362081"/>
    </source>
</evidence>
<dbReference type="PROSITE" id="PS50846">
    <property type="entry name" value="HMA_2"/>
    <property type="match status" value="1"/>
</dbReference>
<dbReference type="NCBIfam" id="TIGR01512">
    <property type="entry name" value="ATPase-IB2_Cd"/>
    <property type="match status" value="1"/>
</dbReference>
<evidence type="ECO:0000256" key="5">
    <source>
        <dbReference type="ARBA" id="ARBA00022967"/>
    </source>
</evidence>
<dbReference type="PRINTS" id="PR00119">
    <property type="entry name" value="CATATPASE"/>
</dbReference>
<evidence type="ECO:0000259" key="9">
    <source>
        <dbReference type="PROSITE" id="PS50846"/>
    </source>
</evidence>
<gene>
    <name evidence="10" type="ORF">ACFFP0_09940</name>
</gene>
<dbReference type="InterPro" id="IPR017969">
    <property type="entry name" value="Heavy-metal-associated_CS"/>
</dbReference>
<keyword evidence="8" id="KW-0547">Nucleotide-binding</keyword>
<protein>
    <submittedName>
        <fullName evidence="10">Cation-translocating P-type ATPase</fullName>
    </submittedName>
</protein>
<proteinExistence type="inferred from homology"/>
<feature type="transmembrane region" description="Helical" evidence="8">
    <location>
        <begin position="121"/>
        <end position="141"/>
    </location>
</feature>
<keyword evidence="8" id="KW-1003">Cell membrane</keyword>
<dbReference type="NCBIfam" id="TIGR01525">
    <property type="entry name" value="ATPase-IB_hvy"/>
    <property type="match status" value="1"/>
</dbReference>
<dbReference type="Gene3D" id="2.70.150.10">
    <property type="entry name" value="Calcium-transporting ATPase, cytoplasmic transduction domain A"/>
    <property type="match status" value="1"/>
</dbReference>
<dbReference type="Proteomes" id="UP001589692">
    <property type="component" value="Unassembled WGS sequence"/>
</dbReference>
<evidence type="ECO:0000256" key="4">
    <source>
        <dbReference type="ARBA" id="ARBA00022723"/>
    </source>
</evidence>
<dbReference type="InterPro" id="IPR001757">
    <property type="entry name" value="P_typ_ATPase"/>
</dbReference>
<dbReference type="PROSITE" id="PS00154">
    <property type="entry name" value="ATPASE_E1_E2"/>
    <property type="match status" value="1"/>
</dbReference>
<name>A0ABV6AEW5_9HYPH</name>
<dbReference type="Gene3D" id="3.30.70.100">
    <property type="match status" value="1"/>
</dbReference>
<keyword evidence="8" id="KW-0067">ATP-binding</keyword>
<dbReference type="PANTHER" id="PTHR46594:SF4">
    <property type="entry name" value="P-TYPE CATION-TRANSPORTING ATPASE"/>
    <property type="match status" value="1"/>
</dbReference>
<dbReference type="InterPro" id="IPR036163">
    <property type="entry name" value="HMA_dom_sf"/>
</dbReference>
<dbReference type="SUPFAM" id="SSF56784">
    <property type="entry name" value="HAD-like"/>
    <property type="match status" value="1"/>
</dbReference>
<keyword evidence="5" id="KW-1278">Translocase</keyword>
<sequence length="762" mass="80455">MSCCAPGVEGSLEHALPSPEELLLSSRVVGPGLRQTDLSVPQVHCGTCITTIEKALRALPVVERARVNLSTKRVSVVWKEKIGSEPTDPGTLVKAIVDATGYDAHLFSADGDTGEKLQRDLIRAVALTGFAAANIMLLSVSVWSGADAATRDLFHWISAMIAAPALIYGGRFFYQSAWKALRRGRTNMDVPIALAITLSYAVSLWETMHHGEHAWFDATASLLFFLLIGRTLDHIMRDRARAAITGLARLSPRGAMVVGADGSREYRAVEDIAPGDRVSIAMGERVPVDGIVESGASDLDVSIVNGESAPRPVRPGDAIQAGTLSLTGPLVLKATAAARNSFLSEIIGLMEAAEGGRARYRRIADRAAQYYSPAVHLLALTAFLSWGFIGGDWKQAMLIAIAVLIITCPCALGLAVPVVQVVAAGRLFRNGIMVKDGSAMERLAEIDTVLFDKTGTLTLGRPKLVDTGKATPCHLAVAAGLAGHSRHPLSKALYGLATGPVPVFDEVVELPGKGLEGHTNKGTYRLGNRRFACGDANARSPADADLEVVLSRDGKELACFRFEDALRPDAREAIDDLLVEGLSSGILSGDRAGAVRSLANRLGIDQWKSELSPKEKAEFCRSLAGEGHRVLMVGDGINDAPALAAAHVSIAPATAADIGRQAADFVFMHESLEAVPLAIDVSRRAGRLIRQNFALAIGYNVIAVPIALAGYATPLIAAVAMSTSSIIVVANALRLNRSGQASHAAFSEAGIGSAHSGEARLA</sequence>
<dbReference type="NCBIfam" id="TIGR01511">
    <property type="entry name" value="ATPase-IB1_Cu"/>
    <property type="match status" value="1"/>
</dbReference>
<keyword evidence="7 8" id="KW-0472">Membrane</keyword>
<dbReference type="InterPro" id="IPR023298">
    <property type="entry name" value="ATPase_P-typ_TM_dom_sf"/>
</dbReference>
<comment type="subcellular location">
    <subcellularLocation>
        <location evidence="8">Cell membrane</location>
    </subcellularLocation>
    <subcellularLocation>
        <location evidence="1">Membrane</location>
    </subcellularLocation>
</comment>
<dbReference type="SUPFAM" id="SSF55008">
    <property type="entry name" value="HMA, heavy metal-associated domain"/>
    <property type="match status" value="1"/>
</dbReference>
<evidence type="ECO:0000256" key="7">
    <source>
        <dbReference type="ARBA" id="ARBA00023136"/>
    </source>
</evidence>
<dbReference type="PROSITE" id="PS01047">
    <property type="entry name" value="HMA_1"/>
    <property type="match status" value="1"/>
</dbReference>
<dbReference type="InterPro" id="IPR023214">
    <property type="entry name" value="HAD_sf"/>
</dbReference>
<dbReference type="InterPro" id="IPR018303">
    <property type="entry name" value="ATPase_P-typ_P_site"/>
</dbReference>
<feature type="transmembrane region" description="Helical" evidence="8">
    <location>
        <begin position="153"/>
        <end position="174"/>
    </location>
</feature>
<comment type="similarity">
    <text evidence="2 8">Belongs to the cation transport ATPase (P-type) (TC 3.A.3) family. Type IB subfamily.</text>
</comment>
<feature type="transmembrane region" description="Helical" evidence="8">
    <location>
        <begin position="692"/>
        <end position="709"/>
    </location>
</feature>
<dbReference type="RefSeq" id="WP_377259801.1">
    <property type="nucleotide sequence ID" value="NZ_JBHMAA010000011.1"/>
</dbReference>
<feature type="transmembrane region" description="Helical" evidence="8">
    <location>
        <begin position="370"/>
        <end position="389"/>
    </location>
</feature>
<dbReference type="NCBIfam" id="TIGR01494">
    <property type="entry name" value="ATPase_P-type"/>
    <property type="match status" value="1"/>
</dbReference>
<dbReference type="InterPro" id="IPR036412">
    <property type="entry name" value="HAD-like_sf"/>
</dbReference>
<dbReference type="SUPFAM" id="SSF81653">
    <property type="entry name" value="Calcium ATPase, transduction domain A"/>
    <property type="match status" value="1"/>
</dbReference>
<feature type="transmembrane region" description="Helical" evidence="8">
    <location>
        <begin position="715"/>
        <end position="733"/>
    </location>
</feature>
<dbReference type="InterPro" id="IPR006121">
    <property type="entry name" value="HMA_dom"/>
</dbReference>
<evidence type="ECO:0000256" key="1">
    <source>
        <dbReference type="ARBA" id="ARBA00004370"/>
    </source>
</evidence>
<keyword evidence="3 8" id="KW-0812">Transmembrane</keyword>
<evidence type="ECO:0000256" key="6">
    <source>
        <dbReference type="ARBA" id="ARBA00022989"/>
    </source>
</evidence>
<dbReference type="InterPro" id="IPR023299">
    <property type="entry name" value="ATPase_P-typ_cyto_dom_N"/>
</dbReference>
<evidence type="ECO:0000313" key="10">
    <source>
        <dbReference type="EMBL" id="MFB9949169.1"/>
    </source>
</evidence>
<keyword evidence="11" id="KW-1185">Reference proteome</keyword>
<keyword evidence="6 8" id="KW-1133">Transmembrane helix</keyword>
<evidence type="ECO:0000256" key="2">
    <source>
        <dbReference type="ARBA" id="ARBA00006024"/>
    </source>
</evidence>
<accession>A0ABV6AEW5</accession>
<dbReference type="Gene3D" id="3.40.50.1000">
    <property type="entry name" value="HAD superfamily/HAD-like"/>
    <property type="match status" value="1"/>
</dbReference>
<feature type="transmembrane region" description="Helical" evidence="8">
    <location>
        <begin position="395"/>
        <end position="423"/>
    </location>
</feature>
<dbReference type="Gene3D" id="3.40.1110.10">
    <property type="entry name" value="Calcium-transporting ATPase, cytoplasmic domain N"/>
    <property type="match status" value="1"/>
</dbReference>
<dbReference type="PANTHER" id="PTHR46594">
    <property type="entry name" value="P-TYPE CATION-TRANSPORTING ATPASE"/>
    <property type="match status" value="1"/>
</dbReference>
<keyword evidence="4 8" id="KW-0479">Metal-binding</keyword>
<dbReference type="InterPro" id="IPR027256">
    <property type="entry name" value="P-typ_ATPase_IB"/>
</dbReference>
<dbReference type="EMBL" id="JBHMAA010000011">
    <property type="protein sequence ID" value="MFB9949169.1"/>
    <property type="molecule type" value="Genomic_DNA"/>
</dbReference>
<dbReference type="InterPro" id="IPR059000">
    <property type="entry name" value="ATPase_P-type_domA"/>
</dbReference>
<dbReference type="Pfam" id="PF00403">
    <property type="entry name" value="HMA"/>
    <property type="match status" value="1"/>
</dbReference>
<evidence type="ECO:0000313" key="11">
    <source>
        <dbReference type="Proteomes" id="UP001589692"/>
    </source>
</evidence>
<feature type="transmembrane region" description="Helical" evidence="8">
    <location>
        <begin position="214"/>
        <end position="232"/>
    </location>
</feature>
<dbReference type="InterPro" id="IPR008250">
    <property type="entry name" value="ATPase_P-typ_transduc_dom_A_sf"/>
</dbReference>